<gene>
    <name evidence="2" type="ORF">CVT25_015355</name>
</gene>
<organism evidence="2 3">
    <name type="scientific">Psilocybe cyanescens</name>
    <dbReference type="NCBI Taxonomy" id="93625"/>
    <lineage>
        <taxon>Eukaryota</taxon>
        <taxon>Fungi</taxon>
        <taxon>Dikarya</taxon>
        <taxon>Basidiomycota</taxon>
        <taxon>Agaricomycotina</taxon>
        <taxon>Agaricomycetes</taxon>
        <taxon>Agaricomycetidae</taxon>
        <taxon>Agaricales</taxon>
        <taxon>Agaricineae</taxon>
        <taxon>Strophariaceae</taxon>
        <taxon>Psilocybe</taxon>
    </lineage>
</organism>
<feature type="compositionally biased region" description="Polar residues" evidence="1">
    <location>
        <begin position="61"/>
        <end position="79"/>
    </location>
</feature>
<name>A0A409WH71_PSICY</name>
<dbReference type="AlphaFoldDB" id="A0A409WH71"/>
<keyword evidence="3" id="KW-1185">Reference proteome</keyword>
<comment type="caution">
    <text evidence="2">The sequence shown here is derived from an EMBL/GenBank/DDBJ whole genome shotgun (WGS) entry which is preliminary data.</text>
</comment>
<evidence type="ECO:0000313" key="2">
    <source>
        <dbReference type="EMBL" id="PPQ77862.1"/>
    </source>
</evidence>
<reference evidence="2 3" key="1">
    <citation type="journal article" date="2018" name="Evol. Lett.">
        <title>Horizontal gene cluster transfer increased hallucinogenic mushroom diversity.</title>
        <authorList>
            <person name="Reynolds H.T."/>
            <person name="Vijayakumar V."/>
            <person name="Gluck-Thaler E."/>
            <person name="Korotkin H.B."/>
            <person name="Matheny P.B."/>
            <person name="Slot J.C."/>
        </authorList>
    </citation>
    <scope>NUCLEOTIDE SEQUENCE [LARGE SCALE GENOMIC DNA]</scope>
    <source>
        <strain evidence="2 3">2631</strain>
    </source>
</reference>
<feature type="region of interest" description="Disordered" evidence="1">
    <location>
        <begin position="39"/>
        <end position="79"/>
    </location>
</feature>
<dbReference type="EMBL" id="NHYD01003433">
    <property type="protein sequence ID" value="PPQ77862.1"/>
    <property type="molecule type" value="Genomic_DNA"/>
</dbReference>
<evidence type="ECO:0000313" key="3">
    <source>
        <dbReference type="Proteomes" id="UP000283269"/>
    </source>
</evidence>
<protein>
    <submittedName>
        <fullName evidence="2">Uncharacterized protein</fullName>
    </submittedName>
</protein>
<evidence type="ECO:0000256" key="1">
    <source>
        <dbReference type="SAM" id="MobiDB-lite"/>
    </source>
</evidence>
<accession>A0A409WH71</accession>
<dbReference type="InParanoid" id="A0A409WH71"/>
<feature type="compositionally biased region" description="Basic residues" evidence="1">
    <location>
        <begin position="41"/>
        <end position="52"/>
    </location>
</feature>
<dbReference type="Proteomes" id="UP000283269">
    <property type="component" value="Unassembled WGS sequence"/>
</dbReference>
<sequence>MPSLALSLLPSSDPRVRVRFWQGRDQHFRTETEVVAFSKRQCQRRPKSRSRASRIEHLVSTREQGPANTEKMQTPFNAR</sequence>
<proteinExistence type="predicted"/>